<dbReference type="InterPro" id="IPR050525">
    <property type="entry name" value="ECM_Assembly_Org"/>
</dbReference>
<proteinExistence type="predicted"/>
<dbReference type="PANTHER" id="PTHR24020">
    <property type="entry name" value="COLLAGEN ALPHA"/>
    <property type="match status" value="1"/>
</dbReference>
<sequence length="268" mass="26833">MLTLSKFLRHIGSALALATASLATYAAPVTTQLGFLVDASGSIGSSNFQTMRNGYAAALAALPTDGSIEVTVVTFSSGTTTVVSPTVVTAASLPGIIAAVNSMAYSAGLTATAAGIAAISSLMTGSSNFSTGLNSMINIATDGEPNIPGNNPNQAAINAAIAARAAGIDALTAEAIGSFDVSALRSLVFSPVNGPCNNCGTFLPDGSSPPNPMTSNPWVLAVNSFNDFPTAIHNKVQASTGQVPEPGILMLMALGLVGLGITRRSRSA</sequence>
<dbReference type="InterPro" id="IPR013424">
    <property type="entry name" value="Ice-binding_C"/>
</dbReference>
<dbReference type="SMART" id="SM00327">
    <property type="entry name" value="VWA"/>
    <property type="match status" value="1"/>
</dbReference>
<name>A0A858ZR86_9BURK</name>
<dbReference type="EMBL" id="CP051298">
    <property type="protein sequence ID" value="QKD42879.1"/>
    <property type="molecule type" value="Genomic_DNA"/>
</dbReference>
<dbReference type="NCBIfam" id="TIGR02595">
    <property type="entry name" value="PEP_CTERM"/>
    <property type="match status" value="1"/>
</dbReference>
<evidence type="ECO:0000259" key="2">
    <source>
        <dbReference type="PROSITE" id="PS50234"/>
    </source>
</evidence>
<organism evidence="3 4">
    <name type="scientific">Alicycliphilus denitrificans</name>
    <dbReference type="NCBI Taxonomy" id="179636"/>
    <lineage>
        <taxon>Bacteria</taxon>
        <taxon>Pseudomonadati</taxon>
        <taxon>Pseudomonadota</taxon>
        <taxon>Betaproteobacteria</taxon>
        <taxon>Burkholderiales</taxon>
        <taxon>Comamonadaceae</taxon>
        <taxon>Alicycliphilus</taxon>
    </lineage>
</organism>
<evidence type="ECO:0000313" key="3">
    <source>
        <dbReference type="EMBL" id="QKD42879.1"/>
    </source>
</evidence>
<dbReference type="Gene3D" id="3.40.50.410">
    <property type="entry name" value="von Willebrand factor, type A domain"/>
    <property type="match status" value="1"/>
</dbReference>
<dbReference type="OMA" id="LSNMARI"/>
<dbReference type="PANTHER" id="PTHR24020:SF87">
    <property type="entry name" value="COLLAGEN ALPHA-1(VI) CHAIN-LIKE"/>
    <property type="match status" value="1"/>
</dbReference>
<dbReference type="Proteomes" id="UP000500755">
    <property type="component" value="Chromosome"/>
</dbReference>
<dbReference type="InterPro" id="IPR002035">
    <property type="entry name" value="VWF_A"/>
</dbReference>
<keyword evidence="1" id="KW-0732">Signal</keyword>
<accession>A0A858ZR86</accession>
<evidence type="ECO:0000256" key="1">
    <source>
        <dbReference type="SAM" id="SignalP"/>
    </source>
</evidence>
<dbReference type="SUPFAM" id="SSF53300">
    <property type="entry name" value="vWA-like"/>
    <property type="match status" value="1"/>
</dbReference>
<evidence type="ECO:0000313" key="4">
    <source>
        <dbReference type="Proteomes" id="UP000500755"/>
    </source>
</evidence>
<dbReference type="RefSeq" id="WP_013517627.1">
    <property type="nucleotide sequence ID" value="NZ_CP051298.1"/>
</dbReference>
<reference evidence="3 4" key="1">
    <citation type="submission" date="2020-05" db="EMBL/GenBank/DDBJ databases">
        <title>Complete genome sequence of Alicycliphilus denitrificans DP3.</title>
        <authorList>
            <person name="Chen X."/>
        </authorList>
    </citation>
    <scope>NUCLEOTIDE SEQUENCE [LARGE SCALE GENOMIC DNA]</scope>
    <source>
        <strain evidence="3 4">DP3</strain>
    </source>
</reference>
<dbReference type="Pfam" id="PF07589">
    <property type="entry name" value="PEP-CTERM"/>
    <property type="match status" value="1"/>
</dbReference>
<protein>
    <submittedName>
        <fullName evidence="3">VWA domain-containing protein</fullName>
    </submittedName>
</protein>
<feature type="chain" id="PRO_5032754780" evidence="1">
    <location>
        <begin position="27"/>
        <end position="268"/>
    </location>
</feature>
<dbReference type="AlphaFoldDB" id="A0A858ZR86"/>
<feature type="domain" description="VWFA" evidence="2">
    <location>
        <begin position="32"/>
        <end position="236"/>
    </location>
</feature>
<feature type="signal peptide" evidence="1">
    <location>
        <begin position="1"/>
        <end position="26"/>
    </location>
</feature>
<dbReference type="InterPro" id="IPR036465">
    <property type="entry name" value="vWFA_dom_sf"/>
</dbReference>
<dbReference type="Pfam" id="PF00092">
    <property type="entry name" value="VWA"/>
    <property type="match status" value="1"/>
</dbReference>
<gene>
    <name evidence="3" type="ORF">HF896_04340</name>
</gene>
<dbReference type="PROSITE" id="PS50234">
    <property type="entry name" value="VWFA"/>
    <property type="match status" value="1"/>
</dbReference>